<dbReference type="EMBL" id="RQTK01000315">
    <property type="protein sequence ID" value="RUS81906.1"/>
    <property type="molecule type" value="Genomic_DNA"/>
</dbReference>
<evidence type="ECO:0000313" key="3">
    <source>
        <dbReference type="Proteomes" id="UP000271974"/>
    </source>
</evidence>
<gene>
    <name evidence="2" type="ORF">EGW08_010333</name>
</gene>
<reference evidence="2 3" key="1">
    <citation type="submission" date="2019-01" db="EMBL/GenBank/DDBJ databases">
        <title>A draft genome assembly of the solar-powered sea slug Elysia chlorotica.</title>
        <authorList>
            <person name="Cai H."/>
            <person name="Li Q."/>
            <person name="Fang X."/>
            <person name="Li J."/>
            <person name="Curtis N.E."/>
            <person name="Altenburger A."/>
            <person name="Shibata T."/>
            <person name="Feng M."/>
            <person name="Maeda T."/>
            <person name="Schwartz J.A."/>
            <person name="Shigenobu S."/>
            <person name="Lundholm N."/>
            <person name="Nishiyama T."/>
            <person name="Yang H."/>
            <person name="Hasebe M."/>
            <person name="Li S."/>
            <person name="Pierce S.K."/>
            <person name="Wang J."/>
        </authorList>
    </citation>
    <scope>NUCLEOTIDE SEQUENCE [LARGE SCALE GENOMIC DNA]</scope>
    <source>
        <strain evidence="2">EC2010</strain>
        <tissue evidence="2">Whole organism of an adult</tissue>
    </source>
</reference>
<accession>A0A3S1C3G3</accession>
<keyword evidence="3" id="KW-1185">Reference proteome</keyword>
<organism evidence="2 3">
    <name type="scientific">Elysia chlorotica</name>
    <name type="common">Eastern emerald elysia</name>
    <name type="synonym">Sea slug</name>
    <dbReference type="NCBI Taxonomy" id="188477"/>
    <lineage>
        <taxon>Eukaryota</taxon>
        <taxon>Metazoa</taxon>
        <taxon>Spiralia</taxon>
        <taxon>Lophotrochozoa</taxon>
        <taxon>Mollusca</taxon>
        <taxon>Gastropoda</taxon>
        <taxon>Heterobranchia</taxon>
        <taxon>Euthyneura</taxon>
        <taxon>Panpulmonata</taxon>
        <taxon>Sacoglossa</taxon>
        <taxon>Placobranchoidea</taxon>
        <taxon>Plakobranchidae</taxon>
        <taxon>Elysia</taxon>
    </lineage>
</organism>
<protein>
    <submittedName>
        <fullName evidence="2">Uncharacterized protein</fullName>
    </submittedName>
</protein>
<evidence type="ECO:0000256" key="1">
    <source>
        <dbReference type="SAM" id="MobiDB-lite"/>
    </source>
</evidence>
<feature type="region of interest" description="Disordered" evidence="1">
    <location>
        <begin position="1"/>
        <end position="24"/>
    </location>
</feature>
<evidence type="ECO:0000313" key="2">
    <source>
        <dbReference type="EMBL" id="RUS81906.1"/>
    </source>
</evidence>
<comment type="caution">
    <text evidence="2">The sequence shown here is derived from an EMBL/GenBank/DDBJ whole genome shotgun (WGS) entry which is preliminary data.</text>
</comment>
<name>A0A3S1C3G3_ELYCH</name>
<dbReference type="AlphaFoldDB" id="A0A3S1C3G3"/>
<dbReference type="Proteomes" id="UP000271974">
    <property type="component" value="Unassembled WGS sequence"/>
</dbReference>
<sequence>MRSSHNGLSVRGAARSPRSRRSLEHVGSGELLNGVSDMDRLLNMLREEAERVGGCRHHSVTGSLAGTGVCLKLMADVFVCAAIVLEEELITPSFAVASRAFTKAVAGLVRRLSLYPCGVLSSECLWLCWSTECSVGDID</sequence>
<proteinExistence type="predicted"/>